<accession>A0A1I6XFQ4</accession>
<proteinExistence type="inferred from homology"/>
<dbReference type="GO" id="GO:0003700">
    <property type="term" value="F:DNA-binding transcription factor activity"/>
    <property type="evidence" value="ECO:0007669"/>
    <property type="project" value="InterPro"/>
</dbReference>
<dbReference type="eggNOG" id="COG0583">
    <property type="taxonomic scope" value="Bacteria"/>
</dbReference>
<dbReference type="RefSeq" id="WP_027263188.1">
    <property type="nucleotide sequence ID" value="NZ_FPAW01000001.1"/>
</dbReference>
<dbReference type="PANTHER" id="PTHR30537:SF74">
    <property type="entry name" value="HTH-TYPE TRANSCRIPTIONAL REGULATOR TRPI"/>
    <property type="match status" value="1"/>
</dbReference>
<dbReference type="Gene3D" id="3.40.190.10">
    <property type="entry name" value="Periplasmic binding protein-like II"/>
    <property type="match status" value="2"/>
</dbReference>
<dbReference type="OrthoDB" id="7328368at2"/>
<keyword evidence="3" id="KW-0238">DNA-binding</keyword>
<dbReference type="Pfam" id="PF00126">
    <property type="entry name" value="HTH_1"/>
    <property type="match status" value="1"/>
</dbReference>
<reference evidence="6 7" key="1">
    <citation type="submission" date="2016-10" db="EMBL/GenBank/DDBJ databases">
        <authorList>
            <person name="de Groot N.N."/>
        </authorList>
    </citation>
    <scope>NUCLEOTIDE SEQUENCE [LARGE SCALE GENOMIC DNA]</scope>
    <source>
        <strain evidence="6 7">CGMCC 1.10959</strain>
    </source>
</reference>
<evidence type="ECO:0000256" key="1">
    <source>
        <dbReference type="ARBA" id="ARBA00009437"/>
    </source>
</evidence>
<dbReference type="SUPFAM" id="SSF46785">
    <property type="entry name" value="Winged helix' DNA-binding domain"/>
    <property type="match status" value="1"/>
</dbReference>
<organism evidence="6 7">
    <name type="scientific">Sedimentitalea nanhaiensis</name>
    <dbReference type="NCBI Taxonomy" id="999627"/>
    <lineage>
        <taxon>Bacteria</taxon>
        <taxon>Pseudomonadati</taxon>
        <taxon>Pseudomonadota</taxon>
        <taxon>Alphaproteobacteria</taxon>
        <taxon>Rhodobacterales</taxon>
        <taxon>Paracoccaceae</taxon>
        <taxon>Sedimentitalea</taxon>
    </lineage>
</organism>
<dbReference type="Pfam" id="PF03466">
    <property type="entry name" value="LysR_substrate"/>
    <property type="match status" value="1"/>
</dbReference>
<gene>
    <name evidence="6" type="ORF">SAMN05216236_101245</name>
</gene>
<dbReference type="STRING" id="999627.SAMN05216236_101245"/>
<keyword evidence="4" id="KW-0804">Transcription</keyword>
<dbReference type="InterPro" id="IPR000847">
    <property type="entry name" value="LysR_HTH_N"/>
</dbReference>
<dbReference type="Gene3D" id="1.10.10.10">
    <property type="entry name" value="Winged helix-like DNA-binding domain superfamily/Winged helix DNA-binding domain"/>
    <property type="match status" value="1"/>
</dbReference>
<dbReference type="InterPro" id="IPR036388">
    <property type="entry name" value="WH-like_DNA-bd_sf"/>
</dbReference>
<dbReference type="Proteomes" id="UP000182466">
    <property type="component" value="Unassembled WGS sequence"/>
</dbReference>
<sequence length="289" mass="31173">MDWLTLPPLASLRAFAAFAETGSVVAAGQALNISHAAISQHLRGLETRLGTTLLDRSGRALALTEQGQRLADALVLGFSAIGNAVQELSAADEQRPLHISTTPTFAALWLMPRLPDFRAKHPEIDLMLDPSAQLADLLPGGIDVALRYGDGNWSGLVAERLLAAPMVIVAAPSLLHGRRVDSPDDLAELPWLEELGTTESGRWLRANGVHRGVVGGRIQVPGNLLLDGARDGQGVAVMVRQFVEPDLRAGRLVALFTEDSPAGYHIVTRPGVMRTPARVFLRWLRHQRG</sequence>
<feature type="domain" description="HTH lysR-type" evidence="5">
    <location>
        <begin position="7"/>
        <end position="64"/>
    </location>
</feature>
<evidence type="ECO:0000259" key="5">
    <source>
        <dbReference type="PROSITE" id="PS50931"/>
    </source>
</evidence>
<comment type="similarity">
    <text evidence="1">Belongs to the LysR transcriptional regulatory family.</text>
</comment>
<evidence type="ECO:0000256" key="2">
    <source>
        <dbReference type="ARBA" id="ARBA00023015"/>
    </source>
</evidence>
<dbReference type="SUPFAM" id="SSF53850">
    <property type="entry name" value="Periplasmic binding protein-like II"/>
    <property type="match status" value="1"/>
</dbReference>
<dbReference type="InterPro" id="IPR036390">
    <property type="entry name" value="WH_DNA-bd_sf"/>
</dbReference>
<protein>
    <submittedName>
        <fullName evidence="6">LysR family transcriptional regulator, glycine cleavage system transcriptional activator</fullName>
    </submittedName>
</protein>
<dbReference type="PROSITE" id="PS50931">
    <property type="entry name" value="HTH_LYSR"/>
    <property type="match status" value="1"/>
</dbReference>
<dbReference type="InterPro" id="IPR058163">
    <property type="entry name" value="LysR-type_TF_proteobact-type"/>
</dbReference>
<evidence type="ECO:0000256" key="4">
    <source>
        <dbReference type="ARBA" id="ARBA00023163"/>
    </source>
</evidence>
<keyword evidence="7" id="KW-1185">Reference proteome</keyword>
<evidence type="ECO:0000256" key="3">
    <source>
        <dbReference type="ARBA" id="ARBA00023125"/>
    </source>
</evidence>
<dbReference type="InterPro" id="IPR005119">
    <property type="entry name" value="LysR_subst-bd"/>
</dbReference>
<dbReference type="EMBL" id="FPAW01000001">
    <property type="protein sequence ID" value="SFT36872.1"/>
    <property type="molecule type" value="Genomic_DNA"/>
</dbReference>
<evidence type="ECO:0000313" key="7">
    <source>
        <dbReference type="Proteomes" id="UP000182466"/>
    </source>
</evidence>
<dbReference type="GO" id="GO:0043565">
    <property type="term" value="F:sequence-specific DNA binding"/>
    <property type="evidence" value="ECO:0007669"/>
    <property type="project" value="TreeGrafter"/>
</dbReference>
<dbReference type="GO" id="GO:0006351">
    <property type="term" value="P:DNA-templated transcription"/>
    <property type="evidence" value="ECO:0007669"/>
    <property type="project" value="TreeGrafter"/>
</dbReference>
<dbReference type="AlphaFoldDB" id="A0A1I6XFQ4"/>
<evidence type="ECO:0000313" key="6">
    <source>
        <dbReference type="EMBL" id="SFT36872.1"/>
    </source>
</evidence>
<name>A0A1I6XFQ4_9RHOB</name>
<keyword evidence="2" id="KW-0805">Transcription regulation</keyword>
<dbReference type="PANTHER" id="PTHR30537">
    <property type="entry name" value="HTH-TYPE TRANSCRIPTIONAL REGULATOR"/>
    <property type="match status" value="1"/>
</dbReference>